<dbReference type="InterPro" id="IPR025285">
    <property type="entry name" value="DUF4145"/>
</dbReference>
<name>A0A5S9LYA6_9ENTR</name>
<keyword evidence="1" id="KW-0479">Metal-binding</keyword>
<keyword evidence="4" id="KW-0614">Plasmid</keyword>
<dbReference type="InterPro" id="IPR018527">
    <property type="entry name" value="Rubredoxin_Fe_BS"/>
</dbReference>
<geneLocation type="plasmid" evidence="4">
    <name>pMY458-rmtE</name>
</geneLocation>
<reference evidence="3" key="1">
    <citation type="submission" date="2019-11" db="EMBL/GenBank/DDBJ databases">
        <title>Complete plasmid sequence of Enterobacter hormaechei subsp. xiangfangensis pMY146-rmtE.</title>
        <authorList>
            <person name="Oshiro S."/>
            <person name="Tada T."/>
            <person name="Kirikae T."/>
        </authorList>
    </citation>
    <scope>NUCLEOTIDE SEQUENCE</scope>
    <source>
        <strain evidence="3">MY146</strain>
        <plasmid evidence="3">pMY146-rmtE</plasmid>
    </source>
</reference>
<feature type="domain" description="DUF4145" evidence="2">
    <location>
        <begin position="133"/>
        <end position="218"/>
    </location>
</feature>
<reference evidence="4" key="2">
    <citation type="submission" date="2019-11" db="EMBL/GenBank/DDBJ databases">
        <title>Complete plasmid sequence of Enterobacter hormaechei subsp. xiangfangensis pMY458-rmtE.</title>
        <authorList>
            <person name="Oshiro S."/>
            <person name="Tada T."/>
            <person name="Kirikae T."/>
        </authorList>
    </citation>
    <scope>NUCLEOTIDE SEQUENCE</scope>
    <source>
        <strain evidence="4">MY458</strain>
        <plasmid evidence="4">pMY458-rmtE</plasmid>
    </source>
</reference>
<geneLocation type="plasmid" evidence="3">
    <name>pMY146-rmtE</name>
</geneLocation>
<evidence type="ECO:0000313" key="3">
    <source>
        <dbReference type="EMBL" id="BBP49747.1"/>
    </source>
</evidence>
<evidence type="ECO:0000313" key="4">
    <source>
        <dbReference type="EMBL" id="BBP49876.1"/>
    </source>
</evidence>
<dbReference type="GO" id="GO:0046872">
    <property type="term" value="F:metal ion binding"/>
    <property type="evidence" value="ECO:0007669"/>
    <property type="project" value="UniProtKB-KW"/>
</dbReference>
<sequence length="246" mass="28103">MSVHKISARFFGSLNVEWPCPACGQKTLLIDNESFYMKSLLESRRAQNEEWFEPYMDETVFSCMAHCSRANCDEVVVCIGKGGWEEEWDDEMRNRDYVPWYKPMSFVPTLHPFALPGKCPAEITGPITASFSVYLSQPGSAANLIRISVERMLTAIGVPEHNDKNKRINLHQRIELLDGQYTPYKDTLMAIKFLGNAGSHTYDEVTTGDIEAAFEIMEYVVNDLFSGRKESIDVLTRRLHRKFGNQ</sequence>
<accession>A0A5S9LYA6</accession>
<dbReference type="AlphaFoldDB" id="A0A5S9LYA6"/>
<dbReference type="EMBL" id="LC511995">
    <property type="protein sequence ID" value="BBP49747.1"/>
    <property type="molecule type" value="Genomic_DNA"/>
</dbReference>
<protein>
    <recommendedName>
        <fullName evidence="2">DUF4145 domain-containing protein</fullName>
    </recommendedName>
</protein>
<dbReference type="PROSITE" id="PS00202">
    <property type="entry name" value="RUBREDOXIN"/>
    <property type="match status" value="1"/>
</dbReference>
<organism evidence="4">
    <name type="scientific">Enterobacter hormaechei subsp. xiangfangensis</name>
    <dbReference type="NCBI Taxonomy" id="1296536"/>
    <lineage>
        <taxon>Bacteria</taxon>
        <taxon>Pseudomonadati</taxon>
        <taxon>Pseudomonadota</taxon>
        <taxon>Gammaproteobacteria</taxon>
        <taxon>Enterobacterales</taxon>
        <taxon>Enterobacteriaceae</taxon>
        <taxon>Enterobacter</taxon>
        <taxon>Enterobacter cloacae complex</taxon>
    </lineage>
</organism>
<dbReference type="EMBL" id="LC511996">
    <property type="protein sequence ID" value="BBP49876.1"/>
    <property type="molecule type" value="Genomic_DNA"/>
</dbReference>
<evidence type="ECO:0000256" key="1">
    <source>
        <dbReference type="ARBA" id="ARBA00022723"/>
    </source>
</evidence>
<evidence type="ECO:0000259" key="2">
    <source>
        <dbReference type="Pfam" id="PF13643"/>
    </source>
</evidence>
<proteinExistence type="predicted"/>
<dbReference type="Pfam" id="PF13643">
    <property type="entry name" value="DUF4145"/>
    <property type="match status" value="1"/>
</dbReference>